<feature type="compositionally biased region" description="Basic and acidic residues" evidence="1">
    <location>
        <begin position="488"/>
        <end position="501"/>
    </location>
</feature>
<gene>
    <name evidence="2" type="ORF">NCTC10913_01468</name>
</gene>
<dbReference type="Proteomes" id="UP000277570">
    <property type="component" value="Unassembled WGS sequence"/>
</dbReference>
<dbReference type="RefSeq" id="WP_125148216.1">
    <property type="nucleotide sequence ID" value="NZ_UYIN01000004.1"/>
</dbReference>
<feature type="region of interest" description="Disordered" evidence="1">
    <location>
        <begin position="483"/>
        <end position="524"/>
    </location>
</feature>
<organism evidence="2 3">
    <name type="scientific">Clostridium carnis</name>
    <dbReference type="NCBI Taxonomy" id="1530"/>
    <lineage>
        <taxon>Bacteria</taxon>
        <taxon>Bacillati</taxon>
        <taxon>Bacillota</taxon>
        <taxon>Clostridia</taxon>
        <taxon>Eubacteriales</taxon>
        <taxon>Clostridiaceae</taxon>
        <taxon>Clostridium</taxon>
    </lineage>
</organism>
<dbReference type="NCBIfam" id="TIGR01539">
    <property type="entry name" value="portal_lambda"/>
    <property type="match status" value="1"/>
</dbReference>
<dbReference type="EMBL" id="UYIN01000004">
    <property type="protein sequence ID" value="VDG71108.1"/>
    <property type="molecule type" value="Genomic_DNA"/>
</dbReference>
<proteinExistence type="predicted"/>
<keyword evidence="3" id="KW-1185">Reference proteome</keyword>
<feature type="compositionally biased region" description="Basic and acidic residues" evidence="1">
    <location>
        <begin position="510"/>
        <end position="524"/>
    </location>
</feature>
<dbReference type="Pfam" id="PF05136">
    <property type="entry name" value="Phage_portal_2"/>
    <property type="match status" value="1"/>
</dbReference>
<reference evidence="2 3" key="1">
    <citation type="submission" date="2018-11" db="EMBL/GenBank/DDBJ databases">
        <authorList>
            <consortium name="Pathogen Informatics"/>
        </authorList>
    </citation>
    <scope>NUCLEOTIDE SEQUENCE [LARGE SCALE GENOMIC DNA]</scope>
    <source>
        <strain evidence="2 3">NCTC10913</strain>
    </source>
</reference>
<protein>
    <submittedName>
        <fullName evidence="2">Phage portal protein, lambda family</fullName>
    </submittedName>
</protein>
<evidence type="ECO:0000313" key="3">
    <source>
        <dbReference type="Proteomes" id="UP000277570"/>
    </source>
</evidence>
<dbReference type="InterPro" id="IPR006429">
    <property type="entry name" value="Phage_lambda_portal"/>
</dbReference>
<evidence type="ECO:0000256" key="1">
    <source>
        <dbReference type="SAM" id="MobiDB-lite"/>
    </source>
</evidence>
<evidence type="ECO:0000313" key="2">
    <source>
        <dbReference type="EMBL" id="VDG71108.1"/>
    </source>
</evidence>
<sequence>MDFIEKAIGAILPQVAFKREVARKKLKMINNSGYSNHGASYSKKSLQGWIHRGGAPEEDIDNNIKTLRERSRDLYMGTPIATGALKTLRTNVVGSGLKLKSNIDYEFLKLSEDEADKLEATIEREFSSWAESVSCDMARLNDFYELQQLVFLSHLMCGDAFVLLPFKKRIGMIYDLRIQLIEADRVCTPPDKVNDIKISGGVECDEHGEIIAYYISKFHPLSSRANYPNEWDRIQAFGEKTGRRNILHLMESERIGQRRGVPILAPVIESLKQLSRYTEAELMAAVVSGMFTVFIESPAQTNEDPILSSAIPYDDEIDSDNEDSYELGNGNIVELSEGEKANTASPGRPNVAFDGFVNAICRQIGSALEIPHDLLLKQFNASYSASRAALLEAWKMFKMRRQWLANDFCQPIYEEWMCEAVARGRIYAPGFFDSPIIRRAYCKADWNGPTQGQLDPVKEANAAVIRVLNGFSTRAKETVELTGGNFNENHRQRVKEEKMRQEIPQGTESKIIKEKDEANKNEED</sequence>
<accession>A0ABY6SRF8</accession>
<comment type="caution">
    <text evidence="2">The sequence shown here is derived from an EMBL/GenBank/DDBJ whole genome shotgun (WGS) entry which is preliminary data.</text>
</comment>
<name>A0ABY6SRF8_9CLOT</name>